<reference evidence="3" key="1">
    <citation type="submission" date="2020-05" db="EMBL/GenBank/DDBJ databases">
        <authorList>
            <person name="Chiriac C."/>
            <person name="Salcher M."/>
            <person name="Ghai R."/>
            <person name="Kavagutti S V."/>
        </authorList>
    </citation>
    <scope>NUCLEOTIDE SEQUENCE</scope>
</reference>
<evidence type="ECO:0000256" key="2">
    <source>
        <dbReference type="SAM" id="MobiDB-lite"/>
    </source>
</evidence>
<feature type="compositionally biased region" description="Basic residues" evidence="2">
    <location>
        <begin position="87"/>
        <end position="111"/>
    </location>
</feature>
<dbReference type="EMBL" id="LR798279">
    <property type="protein sequence ID" value="CAB5220095.1"/>
    <property type="molecule type" value="Genomic_DNA"/>
</dbReference>
<proteinExistence type="predicted"/>
<gene>
    <name evidence="3" type="ORF">UFOVP231_55</name>
</gene>
<evidence type="ECO:0000313" key="3">
    <source>
        <dbReference type="EMBL" id="CAB5220095.1"/>
    </source>
</evidence>
<keyword evidence="1" id="KW-0175">Coiled coil</keyword>
<sequence length="111" mass="12144">MDNIDMIFAENKDIIIESLIMKIREQSEDLDSAEDNIDHLANSLNQAQQYNAKLVEELTALKKASKALKVPKVAKALEVEAPAPKSKGGRPKKIVAAPAKRKLGRPKKAVG</sequence>
<feature type="region of interest" description="Disordered" evidence="2">
    <location>
        <begin position="79"/>
        <end position="111"/>
    </location>
</feature>
<accession>A0A6J7WTG3</accession>
<feature type="coiled-coil region" evidence="1">
    <location>
        <begin position="16"/>
        <end position="64"/>
    </location>
</feature>
<evidence type="ECO:0000256" key="1">
    <source>
        <dbReference type="SAM" id="Coils"/>
    </source>
</evidence>
<organism evidence="3">
    <name type="scientific">uncultured Caudovirales phage</name>
    <dbReference type="NCBI Taxonomy" id="2100421"/>
    <lineage>
        <taxon>Viruses</taxon>
        <taxon>Duplodnaviria</taxon>
        <taxon>Heunggongvirae</taxon>
        <taxon>Uroviricota</taxon>
        <taxon>Caudoviricetes</taxon>
        <taxon>Peduoviridae</taxon>
        <taxon>Maltschvirus</taxon>
        <taxon>Maltschvirus maltsch</taxon>
    </lineage>
</organism>
<protein>
    <submittedName>
        <fullName evidence="3">Uncharacterized protein</fullName>
    </submittedName>
</protein>
<name>A0A6J7WTG3_9CAUD</name>